<organism evidence="1 2">
    <name type="scientific">Cetraspora pellucida</name>
    <dbReference type="NCBI Taxonomy" id="1433469"/>
    <lineage>
        <taxon>Eukaryota</taxon>
        <taxon>Fungi</taxon>
        <taxon>Fungi incertae sedis</taxon>
        <taxon>Mucoromycota</taxon>
        <taxon>Glomeromycotina</taxon>
        <taxon>Glomeromycetes</taxon>
        <taxon>Diversisporales</taxon>
        <taxon>Gigasporaceae</taxon>
        <taxon>Cetraspora</taxon>
    </lineage>
</organism>
<feature type="non-terminal residue" evidence="1">
    <location>
        <position position="1"/>
    </location>
</feature>
<comment type="caution">
    <text evidence="1">The sequence shown here is derived from an EMBL/GenBank/DDBJ whole genome shotgun (WGS) entry which is preliminary data.</text>
</comment>
<reference evidence="1" key="1">
    <citation type="submission" date="2021-06" db="EMBL/GenBank/DDBJ databases">
        <authorList>
            <person name="Kallberg Y."/>
            <person name="Tangrot J."/>
            <person name="Rosling A."/>
        </authorList>
    </citation>
    <scope>NUCLEOTIDE SEQUENCE</scope>
    <source>
        <strain evidence="1">28 12/20/2015</strain>
    </source>
</reference>
<accession>A0ACA9NC09</accession>
<proteinExistence type="predicted"/>
<evidence type="ECO:0000313" key="2">
    <source>
        <dbReference type="Proteomes" id="UP000789366"/>
    </source>
</evidence>
<name>A0ACA9NC09_9GLOM</name>
<sequence>VASTMLDHNTAIHWGLASIPIRVGTIILAVLCLFVAIGAAVGYLGKPEVYAPDMSKGLTLVFGIAYIIMALVSFFGIVGSFFSAAGAVRIFATMLWGFVLVNTVISIINIVNLTQNKQTAIDRCIYNGQSQVNSTVSDINQSQSGTPVVSNITENATSSAYGKVAENLPGVCNNIETARIIVFGVVASIIILFEAYFARVASRFAEQLEASYFRKRDIGHSSRTHENVVTVIERVTNVVTVYVPVTAKSLPFSQHEVARFTQIASNNK</sequence>
<gene>
    <name evidence="1" type="ORF">SPELUC_LOCUS8598</name>
</gene>
<feature type="non-terminal residue" evidence="1">
    <location>
        <position position="268"/>
    </location>
</feature>
<protein>
    <submittedName>
        <fullName evidence="1">14016_t:CDS:1</fullName>
    </submittedName>
</protein>
<keyword evidence="2" id="KW-1185">Reference proteome</keyword>
<evidence type="ECO:0000313" key="1">
    <source>
        <dbReference type="EMBL" id="CAG8641862.1"/>
    </source>
</evidence>
<dbReference type="Proteomes" id="UP000789366">
    <property type="component" value="Unassembled WGS sequence"/>
</dbReference>
<dbReference type="EMBL" id="CAJVPW010013101">
    <property type="protein sequence ID" value="CAG8641862.1"/>
    <property type="molecule type" value="Genomic_DNA"/>
</dbReference>